<protein>
    <submittedName>
        <fullName evidence="1">Peptidoglycan peptidase</fullName>
    </submittedName>
</protein>
<proteinExistence type="predicted"/>
<dbReference type="InterPro" id="IPR024453">
    <property type="entry name" value="Peptidase_C92"/>
</dbReference>
<dbReference type="RefSeq" id="WP_100769029.1">
    <property type="nucleotide sequence ID" value="NZ_NPEA01000007.1"/>
</dbReference>
<dbReference type="Pfam" id="PF05708">
    <property type="entry name" value="Peptidase_C92"/>
    <property type="match status" value="1"/>
</dbReference>
<name>A0A2M9ZW90_9LEPT</name>
<dbReference type="EMBL" id="NPEA01000007">
    <property type="protein sequence ID" value="PJZ76324.1"/>
    <property type="molecule type" value="Genomic_DNA"/>
</dbReference>
<evidence type="ECO:0000313" key="1">
    <source>
        <dbReference type="EMBL" id="PJZ76324.1"/>
    </source>
</evidence>
<keyword evidence="2" id="KW-1185">Reference proteome</keyword>
<dbReference type="Gene3D" id="3.90.1720.10">
    <property type="entry name" value="endopeptidase domain like (from Nostoc punctiforme)"/>
    <property type="match status" value="1"/>
</dbReference>
<accession>A0A2M9ZW90</accession>
<dbReference type="AlphaFoldDB" id="A0A2M9ZW90"/>
<dbReference type="InterPro" id="IPR038765">
    <property type="entry name" value="Papain-like_cys_pep_sf"/>
</dbReference>
<reference evidence="1 2" key="1">
    <citation type="submission" date="2017-07" db="EMBL/GenBank/DDBJ databases">
        <title>Leptospira spp. isolated from tropical soils.</title>
        <authorList>
            <person name="Thibeaux R."/>
            <person name="Iraola G."/>
            <person name="Ferres I."/>
            <person name="Bierque E."/>
            <person name="Girault D."/>
            <person name="Soupe-Gilbert M.-E."/>
            <person name="Picardeau M."/>
            <person name="Goarant C."/>
        </authorList>
    </citation>
    <scope>NUCLEOTIDE SEQUENCE [LARGE SCALE GENOMIC DNA]</scope>
    <source>
        <strain evidence="1 2">ES4-C-A1</strain>
    </source>
</reference>
<dbReference type="SUPFAM" id="SSF54001">
    <property type="entry name" value="Cysteine proteinases"/>
    <property type="match status" value="1"/>
</dbReference>
<comment type="caution">
    <text evidence="1">The sequence shown here is derived from an EMBL/GenBank/DDBJ whole genome shotgun (WGS) entry which is preliminary data.</text>
</comment>
<gene>
    <name evidence="1" type="ORF">CH365_13090</name>
</gene>
<dbReference type="Proteomes" id="UP000231843">
    <property type="component" value="Unassembled WGS sequence"/>
</dbReference>
<dbReference type="OrthoDB" id="195541at2"/>
<evidence type="ECO:0000313" key="2">
    <source>
        <dbReference type="Proteomes" id="UP000231843"/>
    </source>
</evidence>
<sequence length="209" mass="24336">MKRFLIILIGFSLYSFLPDLFAKANVSQNLLEGDVIFHESNSEQARAIKLATKSRYTHVGIIFKYNNEFKVLEAVEPVRITSLSAFIKRSQNGHYVIKRLKERESVLTDEKISEMKKYGNSLLGKHYDIYFGWDDNLIYCTELIWKLYDKYTGKRLGELRTLKDFDLSSSIAQRLMKKRYGNNVPYSEPVISPVDMFNSPELITVIDRN</sequence>
<dbReference type="NCBIfam" id="NF007458">
    <property type="entry name" value="PRK10030.1"/>
    <property type="match status" value="1"/>
</dbReference>
<organism evidence="1 2">
    <name type="scientific">Leptospira neocaledonica</name>
    <dbReference type="NCBI Taxonomy" id="2023192"/>
    <lineage>
        <taxon>Bacteria</taxon>
        <taxon>Pseudomonadati</taxon>
        <taxon>Spirochaetota</taxon>
        <taxon>Spirochaetia</taxon>
        <taxon>Leptospirales</taxon>
        <taxon>Leptospiraceae</taxon>
        <taxon>Leptospira</taxon>
    </lineage>
</organism>